<comment type="caution">
    <text evidence="1">The sequence shown here is derived from an EMBL/GenBank/DDBJ whole genome shotgun (WGS) entry which is preliminary data.</text>
</comment>
<name>A0ACB9GE50_CICIN</name>
<reference evidence="1 2" key="2">
    <citation type="journal article" date="2022" name="Mol. Ecol. Resour.">
        <title>The genomes of chicory, endive, great burdock and yacon provide insights into Asteraceae paleo-polyploidization history and plant inulin production.</title>
        <authorList>
            <person name="Fan W."/>
            <person name="Wang S."/>
            <person name="Wang H."/>
            <person name="Wang A."/>
            <person name="Jiang F."/>
            <person name="Liu H."/>
            <person name="Zhao H."/>
            <person name="Xu D."/>
            <person name="Zhang Y."/>
        </authorList>
    </citation>
    <scope>NUCLEOTIDE SEQUENCE [LARGE SCALE GENOMIC DNA]</scope>
    <source>
        <strain evidence="2">cv. Punajuju</strain>
        <tissue evidence="1">Leaves</tissue>
    </source>
</reference>
<protein>
    <submittedName>
        <fullName evidence="1">Uncharacterized protein</fullName>
    </submittedName>
</protein>
<organism evidence="1 2">
    <name type="scientific">Cichorium intybus</name>
    <name type="common">Chicory</name>
    <dbReference type="NCBI Taxonomy" id="13427"/>
    <lineage>
        <taxon>Eukaryota</taxon>
        <taxon>Viridiplantae</taxon>
        <taxon>Streptophyta</taxon>
        <taxon>Embryophyta</taxon>
        <taxon>Tracheophyta</taxon>
        <taxon>Spermatophyta</taxon>
        <taxon>Magnoliopsida</taxon>
        <taxon>eudicotyledons</taxon>
        <taxon>Gunneridae</taxon>
        <taxon>Pentapetalae</taxon>
        <taxon>asterids</taxon>
        <taxon>campanulids</taxon>
        <taxon>Asterales</taxon>
        <taxon>Asteraceae</taxon>
        <taxon>Cichorioideae</taxon>
        <taxon>Cichorieae</taxon>
        <taxon>Cichoriinae</taxon>
        <taxon>Cichorium</taxon>
    </lineage>
</organism>
<evidence type="ECO:0000313" key="2">
    <source>
        <dbReference type="Proteomes" id="UP001055811"/>
    </source>
</evidence>
<sequence>MKFRYRTGGGGRLMSEGSGKSPSEFPNWVSKKERRLIQTPMTLIQTHIVVSHDDNGTCKMIMEAIKKAPEGEGDIFKELEPIIEPLISLDPMTSALSIITCGEDAISTQELKVTDIESP</sequence>
<gene>
    <name evidence="1" type="ORF">L2E82_11483</name>
</gene>
<proteinExistence type="predicted"/>
<dbReference type="Proteomes" id="UP001055811">
    <property type="component" value="Linkage Group LG02"/>
</dbReference>
<evidence type="ECO:0000313" key="1">
    <source>
        <dbReference type="EMBL" id="KAI3781468.1"/>
    </source>
</evidence>
<keyword evidence="2" id="KW-1185">Reference proteome</keyword>
<dbReference type="EMBL" id="CM042010">
    <property type="protein sequence ID" value="KAI3781468.1"/>
    <property type="molecule type" value="Genomic_DNA"/>
</dbReference>
<accession>A0ACB9GE50</accession>
<reference evidence="2" key="1">
    <citation type="journal article" date="2022" name="Mol. Ecol. Resour.">
        <title>The genomes of chicory, endive, great burdock and yacon provide insights into Asteraceae palaeo-polyploidization history and plant inulin production.</title>
        <authorList>
            <person name="Fan W."/>
            <person name="Wang S."/>
            <person name="Wang H."/>
            <person name="Wang A."/>
            <person name="Jiang F."/>
            <person name="Liu H."/>
            <person name="Zhao H."/>
            <person name="Xu D."/>
            <person name="Zhang Y."/>
        </authorList>
    </citation>
    <scope>NUCLEOTIDE SEQUENCE [LARGE SCALE GENOMIC DNA]</scope>
    <source>
        <strain evidence="2">cv. Punajuju</strain>
    </source>
</reference>